<protein>
    <submittedName>
        <fullName evidence="3">Uncharacterized protein</fullName>
    </submittedName>
</protein>
<dbReference type="STRING" id="391625.PPSIR1_18737"/>
<keyword evidence="2" id="KW-0732">Signal</keyword>
<sequence>MKLIPSTLALLSLTALALPSLGCNVSIGTGGDGEDGTGGNDEVGDDGEAGTDGNDDGPEPAGGAATNLAIAKVTVNQGVETQVFFNGSDIAPTATGLVRDRHALVRVYVVPLADWSPRAVQAVLTLEGEQGTKTYESVATIAGITAENDLDSGFAFEVPAEDLPSDQTMSVNIYEIGDTPYPGDSSQSSWEGYEATFLPVGPLRITVVPIQYNADGSGRLPDLSDAQIATYVDTMLGMYPVPEVELTITAPLAWGQSITAQGQGWQQLIQFMAGYRGTLGLSSDEYIYALFNPAESFQQYCGFGCVAGLSSLGSDPGNAFLRTSIGLGYTGEQSALTMAHEIGHAHGREHAPCGLGGQPSDPGYPHAGAYLGVWGWDGPGGGVLKDPNANTDIMAYCSPNWISDYTYGALLARGALVNITGASAPEVEPGTFGSWDTALLDKDGVVSSWTTGELEYSPSDDPQTSRYAVRLLDEDEGLVREVEAELAAFDHLPGGILVWPSGGETVRAAEVQGLGRLER</sequence>
<dbReference type="SUPFAM" id="SSF55486">
    <property type="entry name" value="Metalloproteases ('zincins'), catalytic domain"/>
    <property type="match status" value="1"/>
</dbReference>
<feature type="signal peptide" evidence="2">
    <location>
        <begin position="1"/>
        <end position="17"/>
    </location>
</feature>
<name>A6GBG3_9BACT</name>
<evidence type="ECO:0000313" key="4">
    <source>
        <dbReference type="Proteomes" id="UP000005801"/>
    </source>
</evidence>
<dbReference type="EMBL" id="ABCS01000058">
    <property type="protein sequence ID" value="EDM76767.1"/>
    <property type="molecule type" value="Genomic_DNA"/>
</dbReference>
<evidence type="ECO:0000256" key="1">
    <source>
        <dbReference type="SAM" id="MobiDB-lite"/>
    </source>
</evidence>
<proteinExistence type="predicted"/>
<keyword evidence="4" id="KW-1185">Reference proteome</keyword>
<feature type="chain" id="PRO_5002697636" evidence="2">
    <location>
        <begin position="18"/>
        <end position="519"/>
    </location>
</feature>
<feature type="compositionally biased region" description="Gly residues" evidence="1">
    <location>
        <begin position="29"/>
        <end position="41"/>
    </location>
</feature>
<dbReference type="AlphaFoldDB" id="A6GBG3"/>
<evidence type="ECO:0000313" key="3">
    <source>
        <dbReference type="EMBL" id="EDM76767.1"/>
    </source>
</evidence>
<gene>
    <name evidence="3" type="ORF">PPSIR1_18737</name>
</gene>
<feature type="compositionally biased region" description="Acidic residues" evidence="1">
    <location>
        <begin position="42"/>
        <end position="58"/>
    </location>
</feature>
<dbReference type="Proteomes" id="UP000005801">
    <property type="component" value="Unassembled WGS sequence"/>
</dbReference>
<evidence type="ECO:0000256" key="2">
    <source>
        <dbReference type="SAM" id="SignalP"/>
    </source>
</evidence>
<comment type="caution">
    <text evidence="3">The sequence shown here is derived from an EMBL/GenBank/DDBJ whole genome shotgun (WGS) entry which is preliminary data.</text>
</comment>
<feature type="region of interest" description="Disordered" evidence="1">
    <location>
        <begin position="29"/>
        <end position="64"/>
    </location>
</feature>
<reference evidence="3 4" key="1">
    <citation type="submission" date="2007-06" db="EMBL/GenBank/DDBJ databases">
        <authorList>
            <person name="Shimkets L."/>
            <person name="Ferriera S."/>
            <person name="Johnson J."/>
            <person name="Kravitz S."/>
            <person name="Beeson K."/>
            <person name="Sutton G."/>
            <person name="Rogers Y.-H."/>
            <person name="Friedman R."/>
            <person name="Frazier M."/>
            <person name="Venter J.C."/>
        </authorList>
    </citation>
    <scope>NUCLEOTIDE SEQUENCE [LARGE SCALE GENOMIC DNA]</scope>
    <source>
        <strain evidence="3 4">SIR-1</strain>
    </source>
</reference>
<accession>A6GBG3</accession>
<organism evidence="3 4">
    <name type="scientific">Plesiocystis pacifica SIR-1</name>
    <dbReference type="NCBI Taxonomy" id="391625"/>
    <lineage>
        <taxon>Bacteria</taxon>
        <taxon>Pseudomonadati</taxon>
        <taxon>Myxococcota</taxon>
        <taxon>Polyangia</taxon>
        <taxon>Nannocystales</taxon>
        <taxon>Nannocystaceae</taxon>
        <taxon>Plesiocystis</taxon>
    </lineage>
</organism>
<dbReference type="eggNOG" id="COG1572">
    <property type="taxonomic scope" value="Bacteria"/>
</dbReference>